<dbReference type="Proteomes" id="UP000269396">
    <property type="component" value="Unassembled WGS sequence"/>
</dbReference>
<dbReference type="PANTHER" id="PTHR13379">
    <property type="entry name" value="UNCHARACTERIZED DUF1308"/>
    <property type="match status" value="1"/>
</dbReference>
<organism evidence="2 3">
    <name type="scientific">Schistosoma mattheei</name>
    <dbReference type="NCBI Taxonomy" id="31246"/>
    <lineage>
        <taxon>Eukaryota</taxon>
        <taxon>Metazoa</taxon>
        <taxon>Spiralia</taxon>
        <taxon>Lophotrochozoa</taxon>
        <taxon>Platyhelminthes</taxon>
        <taxon>Trematoda</taxon>
        <taxon>Digenea</taxon>
        <taxon>Strigeidida</taxon>
        <taxon>Schistosomatoidea</taxon>
        <taxon>Schistosomatidae</taxon>
        <taxon>Schistosoma</taxon>
    </lineage>
</organism>
<proteinExistence type="predicted"/>
<dbReference type="PANTHER" id="PTHR13379:SF0">
    <property type="entry name" value="UPF0415 PROTEIN C7ORF25"/>
    <property type="match status" value="1"/>
</dbReference>
<dbReference type="Pfam" id="PF07000">
    <property type="entry name" value="DUF1308"/>
    <property type="match status" value="1"/>
</dbReference>
<accession>A0A3P8BYL5</accession>
<feature type="domain" description="DUF1308" evidence="1">
    <location>
        <begin position="17"/>
        <end position="141"/>
    </location>
</feature>
<dbReference type="Gene3D" id="1.25.10.10">
    <property type="entry name" value="Leucine-rich Repeat Variant"/>
    <property type="match status" value="1"/>
</dbReference>
<keyword evidence="3" id="KW-1185">Reference proteome</keyword>
<dbReference type="InterPro" id="IPR016024">
    <property type="entry name" value="ARM-type_fold"/>
</dbReference>
<evidence type="ECO:0000313" key="2">
    <source>
        <dbReference type="EMBL" id="VDP32807.1"/>
    </source>
</evidence>
<evidence type="ECO:0000313" key="3">
    <source>
        <dbReference type="Proteomes" id="UP000269396"/>
    </source>
</evidence>
<dbReference type="SUPFAM" id="SSF48371">
    <property type="entry name" value="ARM repeat"/>
    <property type="match status" value="1"/>
</dbReference>
<evidence type="ECO:0000259" key="1">
    <source>
        <dbReference type="Pfam" id="PF07000"/>
    </source>
</evidence>
<gene>
    <name evidence="2" type="ORF">SMTD_LOCUS6219</name>
</gene>
<sequence length="299" mass="33489">MLNHPPLKPEKFEWLIESEAEVPVLLSMDKYLRGKVPVVCLSAVHSFLNILALISGPSEWKRGIRLISHLVILPDLNSSGEIIPPFSKTRESKSSNYLLTQRIMEFGNVLEALTITSNAGFLRSVRKSDTWYTIVSAPPRPNIWRANIPTIRNCAIYTDWLVDADGLIEDEWNKFKATFESVTSPFIPCMLDEGFQSASLSSEISQGSSYNRSGDIEIGNDLSSSVVFSADFHKFDDLKNLLDNNKDAVKLGAMKRIIEMVARGKDCSDLFLAVVKNVVSKNAEVKIQFYTECSLYSVN</sequence>
<dbReference type="InterPro" id="IPR011989">
    <property type="entry name" value="ARM-like"/>
</dbReference>
<protein>
    <recommendedName>
        <fullName evidence="1">DUF1308 domain-containing protein</fullName>
    </recommendedName>
</protein>
<reference evidence="2 3" key="1">
    <citation type="submission" date="2018-11" db="EMBL/GenBank/DDBJ databases">
        <authorList>
            <consortium name="Pathogen Informatics"/>
        </authorList>
    </citation>
    <scope>NUCLEOTIDE SEQUENCE [LARGE SCALE GENOMIC DNA]</scope>
    <source>
        <strain>Denwood</strain>
        <strain evidence="3">Zambia</strain>
    </source>
</reference>
<dbReference type="AlphaFoldDB" id="A0A3P8BYL5"/>
<dbReference type="EMBL" id="UZAL01027462">
    <property type="protein sequence ID" value="VDP32807.1"/>
    <property type="molecule type" value="Genomic_DNA"/>
</dbReference>
<dbReference type="InterPro" id="IPR010733">
    <property type="entry name" value="DUF1308"/>
</dbReference>
<name>A0A3P8BYL5_9TREM</name>